<evidence type="ECO:0000256" key="5">
    <source>
        <dbReference type="ARBA" id="ARBA00022989"/>
    </source>
</evidence>
<comment type="subcellular location">
    <subcellularLocation>
        <location evidence="1">Membrane</location>
        <topology evidence="1">Multi-pass membrane protein</topology>
    </subcellularLocation>
</comment>
<evidence type="ECO:0000256" key="3">
    <source>
        <dbReference type="ARBA" id="ARBA00022475"/>
    </source>
</evidence>
<dbReference type="PANTHER" id="PTHR36838">
    <property type="entry name" value="AUXIN EFFLUX CARRIER FAMILY PROTEIN"/>
    <property type="match status" value="1"/>
</dbReference>
<evidence type="ECO:0000256" key="4">
    <source>
        <dbReference type="ARBA" id="ARBA00022692"/>
    </source>
</evidence>
<keyword evidence="3" id="KW-1003">Cell membrane</keyword>
<dbReference type="InterPro" id="IPR004776">
    <property type="entry name" value="Mem_transp_PIN-like"/>
</dbReference>
<evidence type="ECO:0000256" key="1">
    <source>
        <dbReference type="ARBA" id="ARBA00004141"/>
    </source>
</evidence>
<dbReference type="Pfam" id="PF03547">
    <property type="entry name" value="Mem_trans"/>
    <property type="match status" value="1"/>
</dbReference>
<feature type="transmembrane region" description="Helical" evidence="7">
    <location>
        <begin position="31"/>
        <end position="53"/>
    </location>
</feature>
<dbReference type="RefSeq" id="WP_165093988.1">
    <property type="nucleotide sequence ID" value="NZ_CP049056.1"/>
</dbReference>
<proteinExistence type="predicted"/>
<dbReference type="AlphaFoldDB" id="A0A7L5BX51"/>
<evidence type="ECO:0000256" key="7">
    <source>
        <dbReference type="SAM" id="Phobius"/>
    </source>
</evidence>
<feature type="transmembrane region" description="Helical" evidence="7">
    <location>
        <begin position="65"/>
        <end position="84"/>
    </location>
</feature>
<feature type="transmembrane region" description="Helical" evidence="7">
    <location>
        <begin position="96"/>
        <end position="115"/>
    </location>
</feature>
<feature type="transmembrane region" description="Helical" evidence="7">
    <location>
        <begin position="6"/>
        <end position="24"/>
    </location>
</feature>
<organism evidence="8 9">
    <name type="scientific">Pikeienuella piscinae</name>
    <dbReference type="NCBI Taxonomy" id="2748098"/>
    <lineage>
        <taxon>Bacteria</taxon>
        <taxon>Pseudomonadati</taxon>
        <taxon>Pseudomonadota</taxon>
        <taxon>Alphaproteobacteria</taxon>
        <taxon>Rhodobacterales</taxon>
        <taxon>Paracoccaceae</taxon>
        <taxon>Pikeienuella</taxon>
    </lineage>
</organism>
<evidence type="ECO:0000313" key="9">
    <source>
        <dbReference type="Proteomes" id="UP000503336"/>
    </source>
</evidence>
<dbReference type="Proteomes" id="UP000503336">
    <property type="component" value="Chromosome"/>
</dbReference>
<dbReference type="PANTHER" id="PTHR36838:SF3">
    <property type="entry name" value="TRANSPORTER AUXIN EFFLUX CARRIER EC FAMILY"/>
    <property type="match status" value="1"/>
</dbReference>
<dbReference type="GO" id="GO:0055085">
    <property type="term" value="P:transmembrane transport"/>
    <property type="evidence" value="ECO:0007669"/>
    <property type="project" value="InterPro"/>
</dbReference>
<feature type="transmembrane region" description="Helical" evidence="7">
    <location>
        <begin position="127"/>
        <end position="146"/>
    </location>
</feature>
<keyword evidence="9" id="KW-1185">Reference proteome</keyword>
<keyword evidence="2" id="KW-0813">Transport</keyword>
<name>A0A7L5BX51_9RHOB</name>
<feature type="transmembrane region" description="Helical" evidence="7">
    <location>
        <begin position="228"/>
        <end position="251"/>
    </location>
</feature>
<feature type="transmembrane region" description="Helical" evidence="7">
    <location>
        <begin position="257"/>
        <end position="275"/>
    </location>
</feature>
<feature type="transmembrane region" description="Helical" evidence="7">
    <location>
        <begin position="287"/>
        <end position="308"/>
    </location>
</feature>
<dbReference type="EMBL" id="CP049056">
    <property type="protein sequence ID" value="QIE54169.1"/>
    <property type="molecule type" value="Genomic_DNA"/>
</dbReference>
<dbReference type="GO" id="GO:0016020">
    <property type="term" value="C:membrane"/>
    <property type="evidence" value="ECO:0007669"/>
    <property type="project" value="UniProtKB-SubCell"/>
</dbReference>
<protein>
    <submittedName>
        <fullName evidence="8">AEC family transporter</fullName>
    </submittedName>
</protein>
<feature type="transmembrane region" description="Helical" evidence="7">
    <location>
        <begin position="167"/>
        <end position="185"/>
    </location>
</feature>
<sequence length="315" mass="33204">MLSIFNTVLPVFLIVGAGYAAVKFRYFADDGVYFLMGFTQNVAIPCLLFMALYRLDLGASFDARLIFSFYSGAIFCFALGYLIARKGFHRRPGESVAIGFGALFSNSVLLGLPIMERAFGPESLAPNYALISLHAPVCYMIGITAMEIARADGRSAGDTVRVTLKAMFRNAISMASAAGLAYNLSGLSLPLPVAAAADMISRAALPAALFGLGGVLSRYRIRATLGEAFSIAFVSTLVHPAIAFALTHHVFALEPGYVRSATVMAAMAPGVNAYVFASMYDRATGEVAATVIIATALSVATAAGWLWVLGGATMG</sequence>
<evidence type="ECO:0000313" key="8">
    <source>
        <dbReference type="EMBL" id="QIE54169.1"/>
    </source>
</evidence>
<evidence type="ECO:0000256" key="6">
    <source>
        <dbReference type="ARBA" id="ARBA00023136"/>
    </source>
</evidence>
<accession>A0A7L5BX51</accession>
<keyword evidence="6 7" id="KW-0472">Membrane</keyword>
<reference evidence="8 9" key="1">
    <citation type="submission" date="2020-02" db="EMBL/GenBank/DDBJ databases">
        <title>complete genome sequence of Rhodobacteraceae bacterium.</title>
        <authorList>
            <person name="Park J."/>
            <person name="Kim Y.-S."/>
            <person name="Kim K.-H."/>
        </authorList>
    </citation>
    <scope>NUCLEOTIDE SEQUENCE [LARGE SCALE GENOMIC DNA]</scope>
    <source>
        <strain evidence="8 9">RR4-56</strain>
    </source>
</reference>
<dbReference type="KEGG" id="hdh:G5B40_01130"/>
<evidence type="ECO:0000256" key="2">
    <source>
        <dbReference type="ARBA" id="ARBA00022448"/>
    </source>
</evidence>
<gene>
    <name evidence="8" type="ORF">G5B40_01130</name>
</gene>
<keyword evidence="4 7" id="KW-0812">Transmembrane</keyword>
<keyword evidence="5 7" id="KW-1133">Transmembrane helix</keyword>
<feature type="transmembrane region" description="Helical" evidence="7">
    <location>
        <begin position="191"/>
        <end position="216"/>
    </location>
</feature>